<dbReference type="Gene3D" id="3.90.1200.10">
    <property type="match status" value="1"/>
</dbReference>
<sequence length="362" mass="42455">MAEYREEVEKYLSEVFAKPVRLVRILPMGAEPGEKELKGFGYGKPYAVDYIVEGEMRSSVLSSMKVQKGFGHDTFADRASAILWQNMAFNTLPNHVRSLDAGFFTKYGGLKSAGEADEFFILMDRVGGLEYYRDLDRIRDTHFFHPLDVDRALALSDYLAYIHSQKHDEPVLYHRRIRELVGSGECIMGLVDSYPKDFKFYSESDFERMEQKCVEWRWKLHDKVHRLCVVHGDFHPWNIMFRNGVDFTVLDRSRGEYGEPADDVSCMSMNYLFYSLQKYGELKGEYKDLFERFIENYLIKSGDFDMVKYMPPFYVFRALVVASPLWYPGLKPEIRVKLFNFIDNVLDADEFDYKNADQYLKK</sequence>
<protein>
    <recommendedName>
        <fullName evidence="1">Aminoglycoside phosphotransferase domain-containing protein</fullName>
    </recommendedName>
</protein>
<keyword evidence="3" id="KW-1185">Reference proteome</keyword>
<dbReference type="eggNOG" id="arCOG01186">
    <property type="taxonomic scope" value="Archaea"/>
</dbReference>
<evidence type="ECO:0000313" key="2">
    <source>
        <dbReference type="EMBL" id="BAI61418.1"/>
    </source>
</evidence>
<evidence type="ECO:0000313" key="3">
    <source>
        <dbReference type="Proteomes" id="UP000001882"/>
    </source>
</evidence>
<dbReference type="InterPro" id="IPR002575">
    <property type="entry name" value="Aminoglycoside_PTrfase"/>
</dbReference>
<dbReference type="SUPFAM" id="SSF56112">
    <property type="entry name" value="Protein kinase-like (PK-like)"/>
    <property type="match status" value="1"/>
</dbReference>
<accession>D1YY96</accession>
<dbReference type="Proteomes" id="UP000001882">
    <property type="component" value="Chromosome"/>
</dbReference>
<dbReference type="InterPro" id="IPR011009">
    <property type="entry name" value="Kinase-like_dom_sf"/>
</dbReference>
<gene>
    <name evidence="2" type="ordered locus">MCP_1346</name>
</gene>
<organism evidence="2 3">
    <name type="scientific">Methanocella paludicola (strain DSM 17711 / JCM 13418 / NBRC 101707 / SANAE)</name>
    <dbReference type="NCBI Taxonomy" id="304371"/>
    <lineage>
        <taxon>Archaea</taxon>
        <taxon>Methanobacteriati</taxon>
        <taxon>Methanobacteriota</taxon>
        <taxon>Stenosarchaea group</taxon>
        <taxon>Methanomicrobia</taxon>
        <taxon>Methanocellales</taxon>
        <taxon>Methanocellaceae</taxon>
        <taxon>Methanocella</taxon>
    </lineage>
</organism>
<reference evidence="2 3" key="1">
    <citation type="journal article" date="2007" name="Appl. Environ. Microbiol.">
        <title>Isolation of key methanogens for global methane emission from rice paddy fields: a novel isolate affiliated with the clone cluster rice cluster I.</title>
        <authorList>
            <person name="Sakai S."/>
            <person name="Imachi H."/>
            <person name="Sekiguchi Y."/>
            <person name="Ohashi A."/>
            <person name="Harada H."/>
            <person name="Kamagata Y."/>
        </authorList>
    </citation>
    <scope>NUCLEOTIDE SEQUENCE [LARGE SCALE GENOMIC DNA]</scope>
    <source>
        <strain evidence="3">DSM 17711 / JCM 13418 / NBRC 101707 / SANAE</strain>
    </source>
</reference>
<dbReference type="PATRIC" id="fig|304371.9.peg.1383"/>
<dbReference type="OrthoDB" id="144843at2157"/>
<dbReference type="GeneID" id="8681313"/>
<dbReference type="Pfam" id="PF01636">
    <property type="entry name" value="APH"/>
    <property type="match status" value="1"/>
</dbReference>
<name>D1YY96_METPS</name>
<dbReference type="EMBL" id="AP011532">
    <property type="protein sequence ID" value="BAI61418.1"/>
    <property type="molecule type" value="Genomic_DNA"/>
</dbReference>
<proteinExistence type="predicted"/>
<dbReference type="STRING" id="304371.MCP_1346"/>
<dbReference type="KEGG" id="mpd:MCP_1346"/>
<dbReference type="InParanoid" id="D1YY96"/>
<evidence type="ECO:0000259" key="1">
    <source>
        <dbReference type="Pfam" id="PF01636"/>
    </source>
</evidence>
<feature type="domain" description="Aminoglycoside phosphotransferase" evidence="1">
    <location>
        <begin position="119"/>
        <end position="269"/>
    </location>
</feature>
<reference evidence="2 3" key="2">
    <citation type="journal article" date="2008" name="Int. J. Syst. Evol. Microbiol.">
        <title>Methanocella paludicola gen. nov., sp. nov., a methane-producing archaeon, the first isolate of the lineage 'Rice Cluster I', and proposal of the new archaeal order Methanocellales ord. nov.</title>
        <authorList>
            <person name="Sakai S."/>
            <person name="Imachi H."/>
            <person name="Hanada S."/>
            <person name="Ohashi A."/>
            <person name="Harada H."/>
            <person name="Kamagata Y."/>
        </authorList>
    </citation>
    <scope>NUCLEOTIDE SEQUENCE [LARGE SCALE GENOMIC DNA]</scope>
    <source>
        <strain evidence="3">DSM 17711 / JCM 13418 / NBRC 101707 / SANAE</strain>
    </source>
</reference>
<dbReference type="RefSeq" id="WP_012900097.1">
    <property type="nucleotide sequence ID" value="NC_013665.1"/>
</dbReference>
<dbReference type="AlphaFoldDB" id="D1YY96"/>
<reference evidence="3" key="3">
    <citation type="journal article" date="2011" name="PLoS ONE">
        <title>Genome sequence of a mesophilic hydrogenotrophic methanogen Methanocella paludicola, the first cultivated representative of the order Methanocellales.</title>
        <authorList>
            <person name="Sakai S."/>
            <person name="Takaki Y."/>
            <person name="Shimamura S."/>
            <person name="Sekine M."/>
            <person name="Tajima T."/>
            <person name="Kosugi H."/>
            <person name="Ichikawa N."/>
            <person name="Tasumi E."/>
            <person name="Hiraki A.T."/>
            <person name="Shimizu A."/>
            <person name="Kato Y."/>
            <person name="Nishiko R."/>
            <person name="Mori K."/>
            <person name="Fujita N."/>
            <person name="Imachi H."/>
            <person name="Takai K."/>
        </authorList>
    </citation>
    <scope>NUCLEOTIDE SEQUENCE [LARGE SCALE GENOMIC DNA]</scope>
    <source>
        <strain evidence="3">DSM 17711 / JCM 13418 / NBRC 101707 / SANAE</strain>
    </source>
</reference>